<evidence type="ECO:0000256" key="1">
    <source>
        <dbReference type="SAM" id="MobiDB-lite"/>
    </source>
</evidence>
<feature type="region of interest" description="Disordered" evidence="1">
    <location>
        <begin position="289"/>
        <end position="312"/>
    </location>
</feature>
<proteinExistence type="predicted"/>
<evidence type="ECO:0000313" key="2">
    <source>
        <dbReference type="EMBL" id="AKU99137.1"/>
    </source>
</evidence>
<reference evidence="2 3" key="1">
    <citation type="submission" date="2015-08" db="EMBL/GenBank/DDBJ databases">
        <authorList>
            <person name="Babu N.S."/>
            <person name="Beckwith C.J."/>
            <person name="Beseler K.G."/>
            <person name="Brison A."/>
            <person name="Carone J.V."/>
            <person name="Caskin T.P."/>
            <person name="Diamond M."/>
            <person name="Durham M.E."/>
            <person name="Foxe J.M."/>
            <person name="Go M."/>
            <person name="Henderson B.A."/>
            <person name="Jones I.B."/>
            <person name="McGettigan J.A."/>
            <person name="Micheletti S.J."/>
            <person name="Nasrallah M.E."/>
            <person name="Ortiz D."/>
            <person name="Piller C.R."/>
            <person name="Privatt S.R."/>
            <person name="Schneider S.L."/>
            <person name="Sharp S."/>
            <person name="Smith T.C."/>
            <person name="Stanton J.D."/>
            <person name="Ullery H.E."/>
            <person name="Wilson R.J."/>
            <person name="Serrano M.G."/>
            <person name="Buck G."/>
            <person name="Lee V."/>
            <person name="Wang Y."/>
            <person name="Carvalho R."/>
            <person name="Voegtly L."/>
            <person name="Shi R."/>
            <person name="Duckworth R."/>
            <person name="Johnson A."/>
            <person name="Loviza R."/>
            <person name="Walstead R."/>
            <person name="Shah Z."/>
            <person name="Kiflezghi M."/>
            <person name="Wade K."/>
            <person name="Ball S.L."/>
            <person name="Bradley K.W."/>
            <person name="Asai D.J."/>
            <person name="Bowman C.A."/>
            <person name="Russell D.A."/>
            <person name="Pope W.H."/>
            <person name="Jacobs-Sera D."/>
            <person name="Hendrix R.W."/>
            <person name="Hatfull G.F."/>
        </authorList>
    </citation>
    <scope>NUCLEOTIDE SEQUENCE [LARGE SCALE GENOMIC DNA]</scope>
    <source>
        <strain evidence="2 3">DSM 27648</strain>
    </source>
</reference>
<dbReference type="Proteomes" id="UP000064967">
    <property type="component" value="Chromosome"/>
</dbReference>
<keyword evidence="3" id="KW-1185">Reference proteome</keyword>
<dbReference type="KEGG" id="llu:AKJ09_05801"/>
<feature type="region of interest" description="Disordered" evidence="1">
    <location>
        <begin position="369"/>
        <end position="410"/>
    </location>
</feature>
<gene>
    <name evidence="2" type="ORF">AKJ09_05801</name>
</gene>
<organism evidence="2 3">
    <name type="scientific">Labilithrix luteola</name>
    <dbReference type="NCBI Taxonomy" id="1391654"/>
    <lineage>
        <taxon>Bacteria</taxon>
        <taxon>Pseudomonadati</taxon>
        <taxon>Myxococcota</taxon>
        <taxon>Polyangia</taxon>
        <taxon>Polyangiales</taxon>
        <taxon>Labilitrichaceae</taxon>
        <taxon>Labilithrix</taxon>
    </lineage>
</organism>
<dbReference type="EMBL" id="CP012333">
    <property type="protein sequence ID" value="AKU99137.1"/>
    <property type="molecule type" value="Genomic_DNA"/>
</dbReference>
<evidence type="ECO:0000313" key="3">
    <source>
        <dbReference type="Proteomes" id="UP000064967"/>
    </source>
</evidence>
<name>A0A0K1Q064_9BACT</name>
<accession>A0A0K1Q064</accession>
<dbReference type="AlphaFoldDB" id="A0A0K1Q064"/>
<sequence>MLRIHETSCSGESDERGKLLPSPAPQRSAGASARARGATCDRASDVPLLVARAVGIGQSFATSRRLLRQHRMRCSLLVFVMLCTGCGPLVGEDWEYTLARPDAAGTDGSADLGDEGDGGPSSPTIDASAPVDGSQQDVATDFHGLVPSNGATFGQLVDNGIARTIGDATFDTSADCSSTSAIGDCVPVSAPADGIDACVCRVTALTVIGTLSVTGSRALAIFAARTLRIDGKIDVSAKADKSGAGASRMYTDLVTSSTMIAAGGSFGVVGGGPGAAFVYGTDSLVPLLGGMDGQSTNDGPTSQGGGGGGALQLSAGEQIELGSAGVLAANGGGGGAGPAANGAGGGSGGGILVEAPAVAVLGSISANGGGGGGGGSNSASGQRASGGPGADGAPGKSPAPGGPGNNGHGCQLFGYTTGGSGGAGSAAVRNAEAGVVGSEISGCTGGWVNTSNGGSGGAVGRIRINTSTQSTCACTGGISPAPSFGIADIR</sequence>
<dbReference type="STRING" id="1391654.AKJ09_05801"/>
<protein>
    <submittedName>
        <fullName evidence="2">Uncharacterized protein</fullName>
    </submittedName>
</protein>
<feature type="compositionally biased region" description="Low complexity" evidence="1">
    <location>
        <begin position="25"/>
        <end position="36"/>
    </location>
</feature>
<feature type="region of interest" description="Disordered" evidence="1">
    <location>
        <begin position="105"/>
        <end position="134"/>
    </location>
</feature>
<feature type="region of interest" description="Disordered" evidence="1">
    <location>
        <begin position="1"/>
        <end position="36"/>
    </location>
</feature>